<name>A0ABT9ZA78_9BACI</name>
<evidence type="ECO:0000313" key="1">
    <source>
        <dbReference type="EMBL" id="MDQ0229137.1"/>
    </source>
</evidence>
<reference evidence="1 2" key="1">
    <citation type="submission" date="2023-07" db="EMBL/GenBank/DDBJ databases">
        <title>Genomic Encyclopedia of Type Strains, Phase IV (KMG-IV): sequencing the most valuable type-strain genomes for metagenomic binning, comparative biology and taxonomic classification.</title>
        <authorList>
            <person name="Goeker M."/>
        </authorList>
    </citation>
    <scope>NUCLEOTIDE SEQUENCE [LARGE SCALE GENOMIC DNA]</scope>
    <source>
        <strain evidence="1 2">DSM 29005</strain>
    </source>
</reference>
<dbReference type="Proteomes" id="UP001234495">
    <property type="component" value="Unassembled WGS sequence"/>
</dbReference>
<comment type="caution">
    <text evidence="1">The sequence shown here is derived from an EMBL/GenBank/DDBJ whole genome shotgun (WGS) entry which is preliminary data.</text>
</comment>
<dbReference type="EMBL" id="JAUSUD010000001">
    <property type="protein sequence ID" value="MDQ0229137.1"/>
    <property type="molecule type" value="Genomic_DNA"/>
</dbReference>
<gene>
    <name evidence="1" type="ORF">J2S19_000387</name>
</gene>
<keyword evidence="2" id="KW-1185">Reference proteome</keyword>
<evidence type="ECO:0000313" key="2">
    <source>
        <dbReference type="Proteomes" id="UP001234495"/>
    </source>
</evidence>
<sequence>MIETVAIEKENRMKKTYCITKLGKEVLQAEYERYIRMIHLSRKIIERGRENDEK</sequence>
<proteinExistence type="predicted"/>
<accession>A0ABT9ZA78</accession>
<organism evidence="1 2">
    <name type="scientific">Metabacillus malikii</name>
    <dbReference type="NCBI Taxonomy" id="1504265"/>
    <lineage>
        <taxon>Bacteria</taxon>
        <taxon>Bacillati</taxon>
        <taxon>Bacillota</taxon>
        <taxon>Bacilli</taxon>
        <taxon>Bacillales</taxon>
        <taxon>Bacillaceae</taxon>
        <taxon>Metabacillus</taxon>
    </lineage>
</organism>
<protein>
    <submittedName>
        <fullName evidence="1">Transcriptional regulator</fullName>
    </submittedName>
</protein>